<dbReference type="InterPro" id="IPR015421">
    <property type="entry name" value="PyrdxlP-dep_Trfase_major"/>
</dbReference>
<sequence>MLIGGNGLSFTKIPPVAKKQIAKKIRKMYFAELQRLLFMYFFTSCKILKDKWYNKKYQYLKIFRCHLGGKMIHLDRTAGASPLYQQIYQQIKSDILQGYLSPDEKLLGTRTLAKMLEVSRNTVDRAYVQLTLEGYIESRQNAGFYVLKLPKSFKSEKKFSEQVPTNEDCISDEEIIYDLTNSSHTSNLFPKKVWKKHYLNTLDELDDAEKLSTLQPFQGEYKLRKEISRYLERIRGVRCHPSQIIITSGLQQSLDYLCQFLGNTQESVLMEDPSYPKARATFKKNHYQIVTAEVDDKGLDLTKVDKNVAIKMIYTTPSHQFPLGMIMPISRRQELLTFAKERNSFIIEDDYDSELRYYQRPIPALKSIDYLDRVIYLGTFSKILSPSFRMGYMVLPEQFTEKFLEKGKLYNSTVNLLNQIALANILSSGDYDRLVRKMNHVFKKRYEAFKQEFQKFKTPIELSSNVSGQYFLLHLSNGMQQDELIKKAEREGVRVYDTMQFWQEKAACPQESLFLGFSKIDLEDIPDCVSRLRRAWEK</sequence>
<dbReference type="CDD" id="cd00609">
    <property type="entry name" value="AAT_like"/>
    <property type="match status" value="1"/>
</dbReference>
<dbReference type="Gene3D" id="3.40.640.10">
    <property type="entry name" value="Type I PLP-dependent aspartate aminotransferase-like (Major domain)"/>
    <property type="match status" value="1"/>
</dbReference>
<keyword evidence="6" id="KW-0804">Transcription</keyword>
<dbReference type="PROSITE" id="PS50949">
    <property type="entry name" value="HTH_GNTR"/>
    <property type="match status" value="1"/>
</dbReference>
<evidence type="ECO:0000256" key="3">
    <source>
        <dbReference type="ARBA" id="ARBA00022898"/>
    </source>
</evidence>
<keyword evidence="2" id="KW-0032">Aminotransferase</keyword>
<evidence type="ECO:0000313" key="9">
    <source>
        <dbReference type="Proteomes" id="UP000005699"/>
    </source>
</evidence>
<dbReference type="GO" id="GO:0008483">
    <property type="term" value="F:transaminase activity"/>
    <property type="evidence" value="ECO:0007669"/>
    <property type="project" value="UniProtKB-KW"/>
</dbReference>
<evidence type="ECO:0000256" key="4">
    <source>
        <dbReference type="ARBA" id="ARBA00023015"/>
    </source>
</evidence>
<dbReference type="Proteomes" id="UP000005699">
    <property type="component" value="Unassembled WGS sequence"/>
</dbReference>
<feature type="domain" description="HTH gntR-type" evidence="7">
    <location>
        <begin position="81"/>
        <end position="149"/>
    </location>
</feature>
<dbReference type="InterPro" id="IPR015424">
    <property type="entry name" value="PyrdxlP-dep_Trfase"/>
</dbReference>
<organism evidence="8 9">
    <name type="scientific">Streptococcus equinus ATCC 9812</name>
    <dbReference type="NCBI Taxonomy" id="525379"/>
    <lineage>
        <taxon>Bacteria</taxon>
        <taxon>Bacillati</taxon>
        <taxon>Bacillota</taxon>
        <taxon>Bacilli</taxon>
        <taxon>Lactobacillales</taxon>
        <taxon>Streptococcaceae</taxon>
        <taxon>Streptococcus</taxon>
    </lineage>
</organism>
<dbReference type="PANTHER" id="PTHR46577:SF1">
    <property type="entry name" value="HTH-TYPE TRANSCRIPTIONAL REGULATORY PROTEIN GABR"/>
    <property type="match status" value="1"/>
</dbReference>
<dbReference type="Pfam" id="PF00392">
    <property type="entry name" value="GntR"/>
    <property type="match status" value="1"/>
</dbReference>
<reference evidence="8 9" key="1">
    <citation type="submission" date="2010-12" db="EMBL/GenBank/DDBJ databases">
        <authorList>
            <person name="Muzny D."/>
            <person name="Qin X."/>
            <person name="Deng J."/>
            <person name="Jiang H."/>
            <person name="Liu Y."/>
            <person name="Qu J."/>
            <person name="Song X.-Z."/>
            <person name="Zhang L."/>
            <person name="Thornton R."/>
            <person name="Coyle M."/>
            <person name="Francisco L."/>
            <person name="Jackson L."/>
            <person name="Javaid M."/>
            <person name="Korchina V."/>
            <person name="Kovar C."/>
            <person name="Mata R."/>
            <person name="Mathew T."/>
            <person name="Ngo R."/>
            <person name="Nguyen L."/>
            <person name="Nguyen N."/>
            <person name="Okwuonu G."/>
            <person name="Ongeri F."/>
            <person name="Pham C."/>
            <person name="Simmons D."/>
            <person name="Wilczek-Boney K."/>
            <person name="Hale W."/>
            <person name="Jakkamsetti A."/>
            <person name="Pham P."/>
            <person name="Ruth R."/>
            <person name="San Lucas F."/>
            <person name="Warren J."/>
            <person name="Zhang J."/>
            <person name="Zhao Z."/>
            <person name="Zhou C."/>
            <person name="Zhu D."/>
            <person name="Lee S."/>
            <person name="Bess C."/>
            <person name="Blankenburg K."/>
            <person name="Forbes L."/>
            <person name="Fu Q."/>
            <person name="Gubbala S."/>
            <person name="Hirani K."/>
            <person name="Jayaseelan J.C."/>
            <person name="Lara F."/>
            <person name="Munidasa M."/>
            <person name="Palculict T."/>
            <person name="Patil S."/>
            <person name="Pu L.-L."/>
            <person name="Saada N."/>
            <person name="Tang L."/>
            <person name="Weissenberger G."/>
            <person name="Zhu Y."/>
            <person name="Hemphill L."/>
            <person name="Shang Y."/>
            <person name="Youmans B."/>
            <person name="Ayvaz T."/>
            <person name="Ross M."/>
            <person name="Santibanez J."/>
            <person name="Aqrawi P."/>
            <person name="Gross S."/>
            <person name="Joshi V."/>
            <person name="Fowler G."/>
            <person name="Nazareth L."/>
            <person name="Reid J."/>
            <person name="Worley K."/>
            <person name="Petrosino J."/>
            <person name="Highlander S."/>
            <person name="Gibbs R."/>
        </authorList>
    </citation>
    <scope>NUCLEOTIDE SEQUENCE [LARGE SCALE GENOMIC DNA]</scope>
    <source>
        <strain evidence="8 9">ATCC 9812</strain>
    </source>
</reference>
<dbReference type="SUPFAM" id="SSF46785">
    <property type="entry name" value="Winged helix' DNA-binding domain"/>
    <property type="match status" value="1"/>
</dbReference>
<keyword evidence="5" id="KW-0238">DNA-binding</keyword>
<dbReference type="InterPro" id="IPR004839">
    <property type="entry name" value="Aminotransferase_I/II_large"/>
</dbReference>
<name>E8JMN2_STREI</name>
<dbReference type="InterPro" id="IPR051446">
    <property type="entry name" value="HTH_trans_reg/aminotransferase"/>
</dbReference>
<evidence type="ECO:0000259" key="7">
    <source>
        <dbReference type="PROSITE" id="PS50949"/>
    </source>
</evidence>
<dbReference type="PANTHER" id="PTHR46577">
    <property type="entry name" value="HTH-TYPE TRANSCRIPTIONAL REGULATORY PROTEIN GABR"/>
    <property type="match status" value="1"/>
</dbReference>
<dbReference type="GO" id="GO:0030170">
    <property type="term" value="F:pyridoxal phosphate binding"/>
    <property type="evidence" value="ECO:0007669"/>
    <property type="project" value="InterPro"/>
</dbReference>
<dbReference type="eggNOG" id="COG1167">
    <property type="taxonomic scope" value="Bacteria"/>
</dbReference>
<evidence type="ECO:0000256" key="6">
    <source>
        <dbReference type="ARBA" id="ARBA00023163"/>
    </source>
</evidence>
<gene>
    <name evidence="8" type="ORF">HMPREF0819_0255</name>
</gene>
<accession>E8JMN2</accession>
<dbReference type="AlphaFoldDB" id="E8JMN2"/>
<dbReference type="HOGENOM" id="CLU_017584_0_1_9"/>
<dbReference type="GO" id="GO:0003700">
    <property type="term" value="F:DNA-binding transcription factor activity"/>
    <property type="evidence" value="ECO:0007669"/>
    <property type="project" value="InterPro"/>
</dbReference>
<evidence type="ECO:0000256" key="1">
    <source>
        <dbReference type="ARBA" id="ARBA00005384"/>
    </source>
</evidence>
<evidence type="ECO:0000256" key="2">
    <source>
        <dbReference type="ARBA" id="ARBA00022576"/>
    </source>
</evidence>
<keyword evidence="2" id="KW-0808">Transferase</keyword>
<keyword evidence="4" id="KW-0805">Transcription regulation</keyword>
<dbReference type="InterPro" id="IPR036388">
    <property type="entry name" value="WH-like_DNA-bd_sf"/>
</dbReference>
<comment type="caution">
    <text evidence="8">The sequence shown here is derived from an EMBL/GenBank/DDBJ whole genome shotgun (WGS) entry which is preliminary data.</text>
</comment>
<dbReference type="Pfam" id="PF00155">
    <property type="entry name" value="Aminotran_1_2"/>
    <property type="match status" value="1"/>
</dbReference>
<dbReference type="GO" id="GO:0003677">
    <property type="term" value="F:DNA binding"/>
    <property type="evidence" value="ECO:0007669"/>
    <property type="project" value="UniProtKB-KW"/>
</dbReference>
<dbReference type="Gene3D" id="1.10.10.10">
    <property type="entry name" value="Winged helix-like DNA-binding domain superfamily/Winged helix DNA-binding domain"/>
    <property type="match status" value="1"/>
</dbReference>
<dbReference type="InterPro" id="IPR036390">
    <property type="entry name" value="WH_DNA-bd_sf"/>
</dbReference>
<evidence type="ECO:0000313" key="8">
    <source>
        <dbReference type="EMBL" id="EFW89647.1"/>
    </source>
</evidence>
<dbReference type="SMART" id="SM00345">
    <property type="entry name" value="HTH_GNTR"/>
    <property type="match status" value="1"/>
</dbReference>
<keyword evidence="3" id="KW-0663">Pyridoxal phosphate</keyword>
<dbReference type="CDD" id="cd07377">
    <property type="entry name" value="WHTH_GntR"/>
    <property type="match status" value="1"/>
</dbReference>
<protein>
    <submittedName>
        <fullName evidence="8">Transcriptional regulator, GntR family</fullName>
    </submittedName>
</protein>
<comment type="similarity">
    <text evidence="1">In the C-terminal section; belongs to the class-I pyridoxal-phosphate-dependent aminotransferase family.</text>
</comment>
<dbReference type="EMBL" id="AEVB01000006">
    <property type="protein sequence ID" value="EFW89647.1"/>
    <property type="molecule type" value="Genomic_DNA"/>
</dbReference>
<evidence type="ECO:0000256" key="5">
    <source>
        <dbReference type="ARBA" id="ARBA00023125"/>
    </source>
</evidence>
<dbReference type="SUPFAM" id="SSF53383">
    <property type="entry name" value="PLP-dependent transferases"/>
    <property type="match status" value="1"/>
</dbReference>
<proteinExistence type="inferred from homology"/>
<dbReference type="InterPro" id="IPR000524">
    <property type="entry name" value="Tscrpt_reg_HTH_GntR"/>
</dbReference>